<dbReference type="InterPro" id="IPR018247">
    <property type="entry name" value="EF_Hand_1_Ca_BS"/>
</dbReference>
<dbReference type="RefSeq" id="WP_184564306.1">
    <property type="nucleotide sequence ID" value="NZ_JACIEI010000003.1"/>
</dbReference>
<dbReference type="GO" id="GO:0005509">
    <property type="term" value="F:calcium ion binding"/>
    <property type="evidence" value="ECO:0007669"/>
    <property type="project" value="InterPro"/>
</dbReference>
<keyword evidence="4" id="KW-1185">Reference proteome</keyword>
<dbReference type="InterPro" id="IPR011992">
    <property type="entry name" value="EF-hand-dom_pair"/>
</dbReference>
<dbReference type="Proteomes" id="UP000530268">
    <property type="component" value="Unassembled WGS sequence"/>
</dbReference>
<keyword evidence="1" id="KW-0732">Signal</keyword>
<feature type="domain" description="EF-hand" evidence="2">
    <location>
        <begin position="53"/>
        <end position="70"/>
    </location>
</feature>
<sequence>MTNLKTLAAVAVTALCVPAFAMAQDAVQVDANADGVLSLEEMQTVYPEITAEQFTTLDLNADGALDDAEVKAAQEAGLIPAE</sequence>
<evidence type="ECO:0000313" key="4">
    <source>
        <dbReference type="Proteomes" id="UP000530268"/>
    </source>
</evidence>
<organism evidence="3 4">
    <name type="scientific">Sulfitobacter undariae</name>
    <dbReference type="NCBI Taxonomy" id="1563671"/>
    <lineage>
        <taxon>Bacteria</taxon>
        <taxon>Pseudomonadati</taxon>
        <taxon>Pseudomonadota</taxon>
        <taxon>Alphaproteobacteria</taxon>
        <taxon>Rhodobacterales</taxon>
        <taxon>Roseobacteraceae</taxon>
        <taxon>Sulfitobacter</taxon>
    </lineage>
</organism>
<dbReference type="Gene3D" id="1.10.238.10">
    <property type="entry name" value="EF-hand"/>
    <property type="match status" value="1"/>
</dbReference>
<dbReference type="PROSITE" id="PS00018">
    <property type="entry name" value="EF_HAND_1"/>
    <property type="match status" value="2"/>
</dbReference>
<gene>
    <name evidence="3" type="ORF">GGR95_001480</name>
</gene>
<accession>A0A7W6E3Z3</accession>
<dbReference type="SUPFAM" id="SSF47473">
    <property type="entry name" value="EF-hand"/>
    <property type="match status" value="1"/>
</dbReference>
<dbReference type="EMBL" id="JACIEI010000003">
    <property type="protein sequence ID" value="MBB3993849.1"/>
    <property type="molecule type" value="Genomic_DNA"/>
</dbReference>
<proteinExistence type="predicted"/>
<dbReference type="InterPro" id="IPR002048">
    <property type="entry name" value="EF_hand_dom"/>
</dbReference>
<evidence type="ECO:0000256" key="1">
    <source>
        <dbReference type="SAM" id="SignalP"/>
    </source>
</evidence>
<name>A0A7W6E3Z3_9RHOB</name>
<reference evidence="3 4" key="1">
    <citation type="submission" date="2020-08" db="EMBL/GenBank/DDBJ databases">
        <title>Genomic Encyclopedia of Type Strains, Phase IV (KMG-IV): sequencing the most valuable type-strain genomes for metagenomic binning, comparative biology and taxonomic classification.</title>
        <authorList>
            <person name="Goeker M."/>
        </authorList>
    </citation>
    <scope>NUCLEOTIDE SEQUENCE [LARGE SCALE GENOMIC DNA]</scope>
    <source>
        <strain evidence="3 4">DSM 102234</strain>
    </source>
</reference>
<dbReference type="Pfam" id="PF13202">
    <property type="entry name" value="EF-hand_5"/>
    <property type="match status" value="2"/>
</dbReference>
<feature type="signal peptide" evidence="1">
    <location>
        <begin position="1"/>
        <end position="23"/>
    </location>
</feature>
<protein>
    <recommendedName>
        <fullName evidence="2">EF-hand domain-containing protein</fullName>
    </recommendedName>
</protein>
<evidence type="ECO:0000313" key="3">
    <source>
        <dbReference type="EMBL" id="MBB3993849.1"/>
    </source>
</evidence>
<feature type="domain" description="EF-hand" evidence="2">
    <location>
        <begin position="28"/>
        <end position="45"/>
    </location>
</feature>
<feature type="chain" id="PRO_5031038140" description="EF-hand domain-containing protein" evidence="1">
    <location>
        <begin position="24"/>
        <end position="82"/>
    </location>
</feature>
<evidence type="ECO:0000259" key="2">
    <source>
        <dbReference type="Pfam" id="PF13202"/>
    </source>
</evidence>
<comment type="caution">
    <text evidence="3">The sequence shown here is derived from an EMBL/GenBank/DDBJ whole genome shotgun (WGS) entry which is preliminary data.</text>
</comment>
<dbReference type="AlphaFoldDB" id="A0A7W6E3Z3"/>